<evidence type="ECO:0000313" key="8">
    <source>
        <dbReference type="EMBL" id="MBO8446036.1"/>
    </source>
</evidence>
<feature type="domain" description="Metalloprotease TldD/E C-terminal" evidence="6">
    <location>
        <begin position="261"/>
        <end position="493"/>
    </location>
</feature>
<gene>
    <name evidence="8" type="ORF">IAC23_10170</name>
</gene>
<protein>
    <submittedName>
        <fullName evidence="8">TldD/PmbA family protein</fullName>
    </submittedName>
</protein>
<proteinExistence type="inferred from homology"/>
<feature type="domain" description="Metalloprotease TldD/E N-terminal" evidence="5">
    <location>
        <begin position="33"/>
        <end position="96"/>
    </location>
</feature>
<dbReference type="PANTHER" id="PTHR30624:SF4">
    <property type="entry name" value="METALLOPROTEASE TLDD"/>
    <property type="match status" value="1"/>
</dbReference>
<dbReference type="GO" id="GO:0006508">
    <property type="term" value="P:proteolysis"/>
    <property type="evidence" value="ECO:0007669"/>
    <property type="project" value="UniProtKB-KW"/>
</dbReference>
<dbReference type="InterPro" id="IPR045570">
    <property type="entry name" value="Metalloprtase-TldD/E_cen_dom"/>
</dbReference>
<keyword evidence="4" id="KW-0482">Metalloprotease</keyword>
<evidence type="ECO:0000256" key="3">
    <source>
        <dbReference type="ARBA" id="ARBA00022801"/>
    </source>
</evidence>
<dbReference type="InterPro" id="IPR035068">
    <property type="entry name" value="TldD/PmbA_N"/>
</dbReference>
<evidence type="ECO:0000259" key="6">
    <source>
        <dbReference type="Pfam" id="PF19289"/>
    </source>
</evidence>
<comment type="caution">
    <text evidence="8">The sequence shown here is derived from an EMBL/GenBank/DDBJ whole genome shotgun (WGS) entry which is preliminary data.</text>
</comment>
<dbReference type="EMBL" id="JADIMO010000133">
    <property type="protein sequence ID" value="MBO8446036.1"/>
    <property type="molecule type" value="Genomic_DNA"/>
</dbReference>
<keyword evidence="3" id="KW-0378">Hydrolase</keyword>
<dbReference type="PIRSF" id="PIRSF004919">
    <property type="entry name" value="TldD"/>
    <property type="match status" value="1"/>
</dbReference>
<evidence type="ECO:0000259" key="7">
    <source>
        <dbReference type="Pfam" id="PF19290"/>
    </source>
</evidence>
<dbReference type="Gene3D" id="3.30.2290.10">
    <property type="entry name" value="PmbA/TldD superfamily"/>
    <property type="match status" value="1"/>
</dbReference>
<dbReference type="AlphaFoldDB" id="A0A9D9EGE0"/>
<sequence length="494" mass="53226">MTDKRYYLDTFKVTEAQMGRLVTEALAHGGDYADLYFEYTTYNDLLLRDGEVSSGGFHIDFGVGIRVLKGERTGYAYSENTGMTDMLAAARAAAMIAGGQSRKQGERAASGMMGNDAGKTDIGNAGYGGTGSGADWQDLYPMRQSWRSARAEEFLPFLKSLEQKITAKDGRATKVIARLSDSQSDIMMFNSEGELTCDTRPLGSITASVIFCSGGKTENKTVSRSFRAGAEMVTEELIDEMAAEAVAGIDERFEAKRPKGGQMPVVMGAGASGILLHEAMGHSFEADFNRKGQSIFSGRTGEKICDSCISIIDDGTIAGNRGACNFDDEGIPGQKTYMVKDGILNSYLHDRISAKWFGVSPTGNGRRESFRFNPIPRMRATYMENGKASRDDIISSVKKGIYVDEFSNGQVKIGEGDFTFYVKSGRLIENGRLTAPVKDINIIGNGPQALADIIAVGNDLKIDNGTWTCGKDQSAAVSCGIPTVLVRSLTVGGN</sequence>
<dbReference type="InterPro" id="IPR045569">
    <property type="entry name" value="Metalloprtase-TldD/E_C"/>
</dbReference>
<feature type="domain" description="Metalloprotease TldD/E central" evidence="7">
    <location>
        <begin position="150"/>
        <end position="246"/>
    </location>
</feature>
<name>A0A9D9EGE0_9BACT</name>
<evidence type="ECO:0000256" key="4">
    <source>
        <dbReference type="ARBA" id="ARBA00023049"/>
    </source>
</evidence>
<dbReference type="GO" id="GO:0008237">
    <property type="term" value="F:metallopeptidase activity"/>
    <property type="evidence" value="ECO:0007669"/>
    <property type="project" value="UniProtKB-KW"/>
</dbReference>
<evidence type="ECO:0000259" key="5">
    <source>
        <dbReference type="Pfam" id="PF01523"/>
    </source>
</evidence>
<dbReference type="Proteomes" id="UP000823619">
    <property type="component" value="Unassembled WGS sequence"/>
</dbReference>
<comment type="similarity">
    <text evidence="1">Belongs to the peptidase U62 family.</text>
</comment>
<dbReference type="GO" id="GO:0005829">
    <property type="term" value="C:cytosol"/>
    <property type="evidence" value="ECO:0007669"/>
    <property type="project" value="TreeGrafter"/>
</dbReference>
<dbReference type="InterPro" id="IPR025502">
    <property type="entry name" value="TldD"/>
</dbReference>
<dbReference type="InterPro" id="IPR051463">
    <property type="entry name" value="Peptidase_U62_metallo"/>
</dbReference>
<evidence type="ECO:0000313" key="9">
    <source>
        <dbReference type="Proteomes" id="UP000823619"/>
    </source>
</evidence>
<dbReference type="Pfam" id="PF19289">
    <property type="entry name" value="PmbA_TldD_3rd"/>
    <property type="match status" value="1"/>
</dbReference>
<organism evidence="8 9">
    <name type="scientific">Candidatus Cryptobacteroides merdavium</name>
    <dbReference type="NCBI Taxonomy" id="2840769"/>
    <lineage>
        <taxon>Bacteria</taxon>
        <taxon>Pseudomonadati</taxon>
        <taxon>Bacteroidota</taxon>
        <taxon>Bacteroidia</taxon>
        <taxon>Bacteroidales</taxon>
        <taxon>Candidatus Cryptobacteroides</taxon>
    </lineage>
</organism>
<dbReference type="Pfam" id="PF01523">
    <property type="entry name" value="PmbA_TldD_1st"/>
    <property type="match status" value="1"/>
</dbReference>
<dbReference type="SUPFAM" id="SSF111283">
    <property type="entry name" value="Putative modulator of DNA gyrase, PmbA/TldD"/>
    <property type="match status" value="1"/>
</dbReference>
<keyword evidence="2" id="KW-0645">Protease</keyword>
<dbReference type="PANTHER" id="PTHR30624">
    <property type="entry name" value="UNCHARACTERIZED PROTEIN TLDD AND PMBA"/>
    <property type="match status" value="1"/>
</dbReference>
<accession>A0A9D9EGE0</accession>
<dbReference type="Pfam" id="PF19290">
    <property type="entry name" value="PmbA_TldD_2nd"/>
    <property type="match status" value="1"/>
</dbReference>
<dbReference type="InterPro" id="IPR002510">
    <property type="entry name" value="Metalloprtase-TldD/E_N"/>
</dbReference>
<dbReference type="InterPro" id="IPR036059">
    <property type="entry name" value="TldD/PmbA_sf"/>
</dbReference>
<evidence type="ECO:0000256" key="1">
    <source>
        <dbReference type="ARBA" id="ARBA00005836"/>
    </source>
</evidence>
<reference evidence="8" key="1">
    <citation type="submission" date="2020-10" db="EMBL/GenBank/DDBJ databases">
        <authorList>
            <person name="Gilroy R."/>
        </authorList>
    </citation>
    <scope>NUCLEOTIDE SEQUENCE</scope>
    <source>
        <strain evidence="8">D5-748</strain>
    </source>
</reference>
<evidence type="ECO:0000256" key="2">
    <source>
        <dbReference type="ARBA" id="ARBA00022670"/>
    </source>
</evidence>
<reference evidence="8" key="2">
    <citation type="journal article" date="2021" name="PeerJ">
        <title>Extensive microbial diversity within the chicken gut microbiome revealed by metagenomics and culture.</title>
        <authorList>
            <person name="Gilroy R."/>
            <person name="Ravi A."/>
            <person name="Getino M."/>
            <person name="Pursley I."/>
            <person name="Horton D.L."/>
            <person name="Alikhan N.F."/>
            <person name="Baker D."/>
            <person name="Gharbi K."/>
            <person name="Hall N."/>
            <person name="Watson M."/>
            <person name="Adriaenssens E.M."/>
            <person name="Foster-Nyarko E."/>
            <person name="Jarju S."/>
            <person name="Secka A."/>
            <person name="Antonio M."/>
            <person name="Oren A."/>
            <person name="Chaudhuri R.R."/>
            <person name="La Ragione R."/>
            <person name="Hildebrand F."/>
            <person name="Pallen M.J."/>
        </authorList>
    </citation>
    <scope>NUCLEOTIDE SEQUENCE</scope>
    <source>
        <strain evidence="8">D5-748</strain>
    </source>
</reference>